<gene>
    <name evidence="1" type="ORF">SPF06_16285</name>
</gene>
<keyword evidence="2" id="KW-1185">Reference proteome</keyword>
<organism evidence="1 2">
    <name type="scientific">Sinomonas terricola</name>
    <dbReference type="NCBI Taxonomy" id="3110330"/>
    <lineage>
        <taxon>Bacteria</taxon>
        <taxon>Bacillati</taxon>
        <taxon>Actinomycetota</taxon>
        <taxon>Actinomycetes</taxon>
        <taxon>Micrococcales</taxon>
        <taxon>Micrococcaceae</taxon>
        <taxon>Sinomonas</taxon>
    </lineage>
</organism>
<comment type="caution">
    <text evidence="1">The sequence shown here is derived from an EMBL/GenBank/DDBJ whole genome shotgun (WGS) entry which is preliminary data.</text>
</comment>
<protein>
    <submittedName>
        <fullName evidence="1">Uncharacterized protein</fullName>
    </submittedName>
</protein>
<dbReference type="RefSeq" id="WP_323280181.1">
    <property type="nucleotide sequence ID" value="NZ_JAYGGQ010000013.1"/>
</dbReference>
<sequence length="50" mass="5820">MSLRDEDEVLVALPLDSRRDWYRAAPSLAEFLMKYREALGNKYWKGVAST</sequence>
<dbReference type="EMBL" id="JAYGGQ010000013">
    <property type="protein sequence ID" value="MEA5456296.1"/>
    <property type="molecule type" value="Genomic_DNA"/>
</dbReference>
<evidence type="ECO:0000313" key="2">
    <source>
        <dbReference type="Proteomes" id="UP001304769"/>
    </source>
</evidence>
<dbReference type="Proteomes" id="UP001304769">
    <property type="component" value="Unassembled WGS sequence"/>
</dbReference>
<evidence type="ECO:0000313" key="1">
    <source>
        <dbReference type="EMBL" id="MEA5456296.1"/>
    </source>
</evidence>
<reference evidence="1 2" key="1">
    <citation type="submission" date="2023-12" db="EMBL/GenBank/DDBJ databases">
        <title>Sinomonas terricola sp. nov, isolated from litchi orchard soil in Guangdong, PR China.</title>
        <authorList>
            <person name="Jiaxin W."/>
            <person name="Yang Z."/>
            <person name="Honghui Z."/>
        </authorList>
    </citation>
    <scope>NUCLEOTIDE SEQUENCE [LARGE SCALE GENOMIC DNA]</scope>
    <source>
        <strain evidence="1 2">JGH33</strain>
    </source>
</reference>
<name>A0ABU5TA22_9MICC</name>
<accession>A0ABU5TA22</accession>
<proteinExistence type="predicted"/>